<dbReference type="CDD" id="cd00096">
    <property type="entry name" value="Ig"/>
    <property type="match status" value="1"/>
</dbReference>
<evidence type="ECO:0000259" key="1">
    <source>
        <dbReference type="PROSITE" id="PS50835"/>
    </source>
</evidence>
<keyword evidence="3" id="KW-1185">Reference proteome</keyword>
<dbReference type="AlphaFoldDB" id="A0A7J6B0V0"/>
<dbReference type="InterPro" id="IPR007110">
    <property type="entry name" value="Ig-like_dom"/>
</dbReference>
<dbReference type="EMBL" id="JAAGNN010000005">
    <property type="protein sequence ID" value="KAF4088733.1"/>
    <property type="molecule type" value="Genomic_DNA"/>
</dbReference>
<reference evidence="2 3" key="1">
    <citation type="submission" date="2020-02" db="EMBL/GenBank/DDBJ databases">
        <title>A chromosome-scale genome assembly of the black bullhead catfish (Ameiurus melas).</title>
        <authorList>
            <person name="Wen M."/>
            <person name="Zham M."/>
            <person name="Cabau C."/>
            <person name="Klopp C."/>
            <person name="Donnadieu C."/>
            <person name="Roques C."/>
            <person name="Bouchez O."/>
            <person name="Lampietro C."/>
            <person name="Jouanno E."/>
            <person name="Herpin A."/>
            <person name="Louis A."/>
            <person name="Berthelot C."/>
            <person name="Parey E."/>
            <person name="Roest-Crollius H."/>
            <person name="Braasch I."/>
            <person name="Postlethwait J."/>
            <person name="Robinson-Rechavi M."/>
            <person name="Echchiki A."/>
            <person name="Begum T."/>
            <person name="Montfort J."/>
            <person name="Schartl M."/>
            <person name="Bobe J."/>
            <person name="Guiguen Y."/>
        </authorList>
    </citation>
    <scope>NUCLEOTIDE SEQUENCE [LARGE SCALE GENOMIC DNA]</scope>
    <source>
        <strain evidence="2">M_S1</strain>
        <tissue evidence="2">Blood</tissue>
    </source>
</reference>
<gene>
    <name evidence="2" type="ORF">AMELA_G00058180</name>
</gene>
<evidence type="ECO:0000313" key="3">
    <source>
        <dbReference type="Proteomes" id="UP000593565"/>
    </source>
</evidence>
<dbReference type="Proteomes" id="UP000593565">
    <property type="component" value="Unassembled WGS sequence"/>
</dbReference>
<name>A0A7J6B0V0_AMEME</name>
<accession>A0A7J6B0V0</accession>
<dbReference type="Gene3D" id="2.60.40.10">
    <property type="entry name" value="Immunoglobulins"/>
    <property type="match status" value="1"/>
</dbReference>
<dbReference type="Pfam" id="PF13927">
    <property type="entry name" value="Ig_3"/>
    <property type="match status" value="1"/>
</dbReference>
<proteinExistence type="predicted"/>
<dbReference type="PROSITE" id="PS50835">
    <property type="entry name" value="IG_LIKE"/>
    <property type="match status" value="1"/>
</dbReference>
<evidence type="ECO:0000313" key="2">
    <source>
        <dbReference type="EMBL" id="KAF4088733.1"/>
    </source>
</evidence>
<comment type="caution">
    <text evidence="2">The sequence shown here is derived from an EMBL/GenBank/DDBJ whole genome shotgun (WGS) entry which is preliminary data.</text>
</comment>
<dbReference type="InterPro" id="IPR036179">
    <property type="entry name" value="Ig-like_dom_sf"/>
</dbReference>
<sequence>MTLRCDVQGGGDTQWTYTWNKNNVGLYADGNRFYTNSTKFIIWYVRDSDRGVYTCRGQRSDSQRSVMLLH</sequence>
<protein>
    <recommendedName>
        <fullName evidence="1">Ig-like domain-containing protein</fullName>
    </recommendedName>
</protein>
<dbReference type="InterPro" id="IPR013783">
    <property type="entry name" value="Ig-like_fold"/>
</dbReference>
<organism evidence="2 3">
    <name type="scientific">Ameiurus melas</name>
    <name type="common">Black bullhead</name>
    <name type="synonym">Silurus melas</name>
    <dbReference type="NCBI Taxonomy" id="219545"/>
    <lineage>
        <taxon>Eukaryota</taxon>
        <taxon>Metazoa</taxon>
        <taxon>Chordata</taxon>
        <taxon>Craniata</taxon>
        <taxon>Vertebrata</taxon>
        <taxon>Euteleostomi</taxon>
        <taxon>Actinopterygii</taxon>
        <taxon>Neopterygii</taxon>
        <taxon>Teleostei</taxon>
        <taxon>Ostariophysi</taxon>
        <taxon>Siluriformes</taxon>
        <taxon>Ictaluridae</taxon>
        <taxon>Ameiurus</taxon>
    </lineage>
</organism>
<feature type="domain" description="Ig-like" evidence="1">
    <location>
        <begin position="1"/>
        <end position="67"/>
    </location>
</feature>
<dbReference type="SUPFAM" id="SSF48726">
    <property type="entry name" value="Immunoglobulin"/>
    <property type="match status" value="1"/>
</dbReference>